<name>A0ABV4IIB7_9BURK</name>
<reference evidence="1 2" key="1">
    <citation type="submission" date="2024-08" db="EMBL/GenBank/DDBJ databases">
        <authorList>
            <person name="Feng Z."/>
            <person name="Ronholm J."/>
        </authorList>
    </citation>
    <scope>NUCLEOTIDE SEQUENCE [LARGE SCALE GENOMIC DNA]</scope>
    <source>
        <strain evidence="1 2">4-AB0-8</strain>
    </source>
</reference>
<evidence type="ECO:0000313" key="1">
    <source>
        <dbReference type="EMBL" id="MEZ2740906.1"/>
    </source>
</evidence>
<dbReference type="RefSeq" id="WP_370894094.1">
    <property type="nucleotide sequence ID" value="NZ_JBGJLR010000024.1"/>
</dbReference>
<dbReference type="Proteomes" id="UP001567350">
    <property type="component" value="Unassembled WGS sequence"/>
</dbReference>
<organism evidence="1 2">
    <name type="scientific">Comamonas jiangduensis</name>
    <dbReference type="NCBI Taxonomy" id="1194168"/>
    <lineage>
        <taxon>Bacteria</taxon>
        <taxon>Pseudomonadati</taxon>
        <taxon>Pseudomonadota</taxon>
        <taxon>Betaproteobacteria</taxon>
        <taxon>Burkholderiales</taxon>
        <taxon>Comamonadaceae</taxon>
        <taxon>Comamonas</taxon>
    </lineage>
</organism>
<accession>A0ABV4IIB7</accession>
<protein>
    <submittedName>
        <fullName evidence="1">Uncharacterized protein</fullName>
    </submittedName>
</protein>
<dbReference type="EMBL" id="JBGJLR010000024">
    <property type="protein sequence ID" value="MEZ2740906.1"/>
    <property type="molecule type" value="Genomic_DNA"/>
</dbReference>
<proteinExistence type="predicted"/>
<evidence type="ECO:0000313" key="2">
    <source>
        <dbReference type="Proteomes" id="UP001567350"/>
    </source>
</evidence>
<gene>
    <name evidence="1" type="ORF">ACBP88_15880</name>
</gene>
<keyword evidence="2" id="KW-1185">Reference proteome</keyword>
<comment type="caution">
    <text evidence="1">The sequence shown here is derived from an EMBL/GenBank/DDBJ whole genome shotgun (WGS) entry which is preliminary data.</text>
</comment>
<sequence>MGLGSTVAVEQGQELFLQQMQEVHASRASMLMYFKGMAEADAIRLALKESAVLEASHPGTKRYDDEGYIIENLDFPEAKLPELSLQPADVQARIEATTKDLLARGVVPL</sequence>